<evidence type="ECO:0000313" key="3">
    <source>
        <dbReference type="Proteomes" id="UP001458880"/>
    </source>
</evidence>
<keyword evidence="1" id="KW-1133">Transmembrane helix</keyword>
<evidence type="ECO:0000256" key="1">
    <source>
        <dbReference type="SAM" id="Phobius"/>
    </source>
</evidence>
<accession>A0AAW1IYT2</accession>
<gene>
    <name evidence="2" type="ORF">QE152_g32496</name>
</gene>
<keyword evidence="3" id="KW-1185">Reference proteome</keyword>
<proteinExistence type="predicted"/>
<keyword evidence="1" id="KW-0472">Membrane</keyword>
<feature type="transmembrane region" description="Helical" evidence="1">
    <location>
        <begin position="13"/>
        <end position="34"/>
    </location>
</feature>
<comment type="caution">
    <text evidence="2">The sequence shown here is derived from an EMBL/GenBank/DDBJ whole genome shotgun (WGS) entry which is preliminary data.</text>
</comment>
<evidence type="ECO:0000313" key="2">
    <source>
        <dbReference type="EMBL" id="KAK9695559.1"/>
    </source>
</evidence>
<dbReference type="AlphaFoldDB" id="A0AAW1IYT2"/>
<reference evidence="2 3" key="1">
    <citation type="journal article" date="2024" name="BMC Genomics">
        <title>De novo assembly and annotation of Popillia japonica's genome with initial clues to its potential as an invasive pest.</title>
        <authorList>
            <person name="Cucini C."/>
            <person name="Boschi S."/>
            <person name="Funari R."/>
            <person name="Cardaioli E."/>
            <person name="Iannotti N."/>
            <person name="Marturano G."/>
            <person name="Paoli F."/>
            <person name="Bruttini M."/>
            <person name="Carapelli A."/>
            <person name="Frati F."/>
            <person name="Nardi F."/>
        </authorList>
    </citation>
    <scope>NUCLEOTIDE SEQUENCE [LARGE SCALE GENOMIC DNA]</scope>
    <source>
        <strain evidence="2">DMR45628</strain>
    </source>
</reference>
<organism evidence="2 3">
    <name type="scientific">Popillia japonica</name>
    <name type="common">Japanese beetle</name>
    <dbReference type="NCBI Taxonomy" id="7064"/>
    <lineage>
        <taxon>Eukaryota</taxon>
        <taxon>Metazoa</taxon>
        <taxon>Ecdysozoa</taxon>
        <taxon>Arthropoda</taxon>
        <taxon>Hexapoda</taxon>
        <taxon>Insecta</taxon>
        <taxon>Pterygota</taxon>
        <taxon>Neoptera</taxon>
        <taxon>Endopterygota</taxon>
        <taxon>Coleoptera</taxon>
        <taxon>Polyphaga</taxon>
        <taxon>Scarabaeiformia</taxon>
        <taxon>Scarabaeidae</taxon>
        <taxon>Rutelinae</taxon>
        <taxon>Popillia</taxon>
    </lineage>
</organism>
<dbReference type="Proteomes" id="UP001458880">
    <property type="component" value="Unassembled WGS sequence"/>
</dbReference>
<sequence>MASFSVSRNTGRWPMGVFFAMLTIAAINAQIIYFENEQKEIRDGCSSSNYGMSLLQKNFQEQSVKTKYQRSRRNEDMAIQAPILIEWRLDSTKNADSLLSTYDNAGNFRILPNQTSSKKASFPKDTLNR</sequence>
<name>A0AAW1IYT2_POPJA</name>
<dbReference type="EMBL" id="JASPKY010000477">
    <property type="protein sequence ID" value="KAK9695559.1"/>
    <property type="molecule type" value="Genomic_DNA"/>
</dbReference>
<keyword evidence="1" id="KW-0812">Transmembrane</keyword>
<protein>
    <submittedName>
        <fullName evidence="2">Uncharacterized protein</fullName>
    </submittedName>
</protein>